<feature type="domain" description="Peptidoglycan hydrolase PcsB coiled-coil" evidence="6">
    <location>
        <begin position="119"/>
        <end position="180"/>
    </location>
</feature>
<sequence length="407" mass="44607">MKKFQIPLMKKFKKTAIVVVCAVALAAIPPVSNVSATTMQEAQDSKNEAEGNKKDAQNVLDGLQERQNQLISDVEVLDKQVSDIQTKITAKEEEENQLNTEIDDTKKKLAEAQVDEDNQYAAMMKRIQYLYENGEVEYIDTLMSSASFTDMLNKSEYVEQISSYDQKQLNALIQTRQDIQDYEATLEKDLKEVESVKADLETEKDNLNTTITEKNNKIAEYSKDIDAQTAMVEQYQKEIDAADAEMAAIQKRLDEQRAAQQQSGGSSGSSEPQYYTPSGGSYMWPATQGSRISSYFGPRSSPTAGASSNHKGIDIPCPTGSDIVASAAGTVVVSQYSSSAGYYIMIDHGNGVSTVYMHNSQLVVSVGQSVEQGQVIAKAGSTGYSTGSHCHFGVMINGSYVNPLDYL</sequence>
<dbReference type="InterPro" id="IPR050570">
    <property type="entry name" value="Cell_wall_metabolism_enzyme"/>
</dbReference>
<proteinExistence type="predicted"/>
<dbReference type="Proteomes" id="UP001482186">
    <property type="component" value="Unassembled WGS sequence"/>
</dbReference>
<evidence type="ECO:0000313" key="7">
    <source>
        <dbReference type="EMBL" id="MEQ2452807.1"/>
    </source>
</evidence>
<feature type="domain" description="M23ase beta-sheet core" evidence="5">
    <location>
        <begin position="309"/>
        <end position="403"/>
    </location>
</feature>
<feature type="region of interest" description="Disordered" evidence="3">
    <location>
        <begin position="254"/>
        <end position="282"/>
    </location>
</feature>
<keyword evidence="1 4" id="KW-0732">Signal</keyword>
<protein>
    <submittedName>
        <fullName evidence="7">Peptidoglycan DD-metalloendopeptidase family protein</fullName>
    </submittedName>
</protein>
<evidence type="ECO:0000256" key="2">
    <source>
        <dbReference type="SAM" id="Coils"/>
    </source>
</evidence>
<dbReference type="Pfam" id="PF01551">
    <property type="entry name" value="Peptidase_M23"/>
    <property type="match status" value="1"/>
</dbReference>
<dbReference type="SUPFAM" id="SSF51261">
    <property type="entry name" value="Duplicated hybrid motif"/>
    <property type="match status" value="1"/>
</dbReference>
<evidence type="ECO:0000259" key="6">
    <source>
        <dbReference type="Pfam" id="PF24568"/>
    </source>
</evidence>
<feature type="signal peptide" evidence="4">
    <location>
        <begin position="1"/>
        <end position="36"/>
    </location>
</feature>
<feature type="chain" id="PRO_5045177979" evidence="4">
    <location>
        <begin position="37"/>
        <end position="407"/>
    </location>
</feature>
<dbReference type="Gene3D" id="6.10.250.3150">
    <property type="match status" value="1"/>
</dbReference>
<accession>A0ABV1EDZ8</accession>
<dbReference type="EMBL" id="JBBNFM010000001">
    <property type="protein sequence ID" value="MEQ2452807.1"/>
    <property type="molecule type" value="Genomic_DNA"/>
</dbReference>
<dbReference type="Gene3D" id="2.70.70.10">
    <property type="entry name" value="Glucose Permease (Domain IIA)"/>
    <property type="match status" value="1"/>
</dbReference>
<dbReference type="PANTHER" id="PTHR21666">
    <property type="entry name" value="PEPTIDASE-RELATED"/>
    <property type="match status" value="1"/>
</dbReference>
<dbReference type="CDD" id="cd12797">
    <property type="entry name" value="M23_peptidase"/>
    <property type="match status" value="1"/>
</dbReference>
<dbReference type="InterPro" id="IPR057309">
    <property type="entry name" value="PcsB_CC"/>
</dbReference>
<feature type="compositionally biased region" description="Polar residues" evidence="3">
    <location>
        <begin position="300"/>
        <end position="310"/>
    </location>
</feature>
<organism evidence="7 8">
    <name type="scientific">Coprococcus ammoniilyticus</name>
    <dbReference type="NCBI Taxonomy" id="2981785"/>
    <lineage>
        <taxon>Bacteria</taxon>
        <taxon>Bacillati</taxon>
        <taxon>Bacillota</taxon>
        <taxon>Clostridia</taxon>
        <taxon>Lachnospirales</taxon>
        <taxon>Lachnospiraceae</taxon>
        <taxon>Coprococcus</taxon>
    </lineage>
</organism>
<evidence type="ECO:0000256" key="3">
    <source>
        <dbReference type="SAM" id="MobiDB-lite"/>
    </source>
</evidence>
<keyword evidence="2" id="KW-0175">Coiled coil</keyword>
<dbReference type="InterPro" id="IPR016047">
    <property type="entry name" value="M23ase_b-sheet_dom"/>
</dbReference>
<keyword evidence="8" id="KW-1185">Reference proteome</keyword>
<evidence type="ECO:0000256" key="1">
    <source>
        <dbReference type="ARBA" id="ARBA00022729"/>
    </source>
</evidence>
<dbReference type="PANTHER" id="PTHR21666:SF270">
    <property type="entry name" value="MUREIN HYDROLASE ACTIVATOR ENVC"/>
    <property type="match status" value="1"/>
</dbReference>
<name>A0ABV1EDZ8_9FIRM</name>
<feature type="compositionally biased region" description="Low complexity" evidence="3">
    <location>
        <begin position="260"/>
        <end position="270"/>
    </location>
</feature>
<evidence type="ECO:0000256" key="4">
    <source>
        <dbReference type="SAM" id="SignalP"/>
    </source>
</evidence>
<feature type="region of interest" description="Disordered" evidence="3">
    <location>
        <begin position="293"/>
        <end position="312"/>
    </location>
</feature>
<gene>
    <name evidence="7" type="ORF">AAAT04_01920</name>
</gene>
<reference evidence="7 8" key="1">
    <citation type="submission" date="2024-04" db="EMBL/GenBank/DDBJ databases">
        <title>Human intestinal bacterial collection.</title>
        <authorList>
            <person name="Pauvert C."/>
            <person name="Hitch T.C.A."/>
            <person name="Clavel T."/>
        </authorList>
    </citation>
    <scope>NUCLEOTIDE SEQUENCE [LARGE SCALE GENOMIC DNA]</scope>
    <source>
        <strain evidence="7 8">CLA-AA-H141</strain>
    </source>
</reference>
<feature type="coiled-coil region" evidence="2">
    <location>
        <begin position="39"/>
        <end position="115"/>
    </location>
</feature>
<evidence type="ECO:0000313" key="8">
    <source>
        <dbReference type="Proteomes" id="UP001482186"/>
    </source>
</evidence>
<dbReference type="RefSeq" id="WP_021943134.1">
    <property type="nucleotide sequence ID" value="NZ_JBBNFM010000001.1"/>
</dbReference>
<dbReference type="InterPro" id="IPR011055">
    <property type="entry name" value="Dup_hybrid_motif"/>
</dbReference>
<evidence type="ECO:0000259" key="5">
    <source>
        <dbReference type="Pfam" id="PF01551"/>
    </source>
</evidence>
<comment type="caution">
    <text evidence="7">The sequence shown here is derived from an EMBL/GenBank/DDBJ whole genome shotgun (WGS) entry which is preliminary data.</text>
</comment>
<dbReference type="Pfam" id="PF24568">
    <property type="entry name" value="CC_PcsB"/>
    <property type="match status" value="1"/>
</dbReference>